<dbReference type="InterPro" id="IPR005180">
    <property type="entry name" value="DUF302"/>
</dbReference>
<reference evidence="3 4" key="1">
    <citation type="journal article" date="2006" name="J. Bacteriol.">
        <title>Comparison of the genome sequence of the poultry pathogen Bordetella avium with those of B. bronchiseptica, B. pertussis, and B. parapertussis reveals extensive diversity in surface structures associated with host interaction.</title>
        <authorList>
            <person name="Sebaihia M."/>
            <person name="Preston A."/>
            <person name="Maskell D.J."/>
            <person name="Kuzmiak H."/>
            <person name="Connell T.D."/>
            <person name="King N.D."/>
            <person name="Orndorff P.E."/>
            <person name="Miyamoto D.M."/>
            <person name="Thomson N.R."/>
            <person name="Harris D."/>
            <person name="Goble A."/>
            <person name="Lord A."/>
            <person name="Murphy L."/>
            <person name="Quail M.A."/>
            <person name="Rutter S."/>
            <person name="Squares R."/>
            <person name="Squares S."/>
            <person name="Woodward J."/>
            <person name="Parkhill J."/>
            <person name="Temple L.M."/>
        </authorList>
    </citation>
    <scope>NUCLEOTIDE SEQUENCE [LARGE SCALE GENOMIC DNA]</scope>
    <source>
        <strain evidence="3 4">197N</strain>
    </source>
</reference>
<dbReference type="eggNOG" id="COG3439">
    <property type="taxonomic scope" value="Bacteria"/>
</dbReference>
<dbReference type="STRING" id="360910.BAV3286"/>
<evidence type="ECO:0000313" key="4">
    <source>
        <dbReference type="Proteomes" id="UP000001977"/>
    </source>
</evidence>
<evidence type="ECO:0000256" key="1">
    <source>
        <dbReference type="SAM" id="SignalP"/>
    </source>
</evidence>
<dbReference type="Gene3D" id="3.30.310.70">
    <property type="entry name" value="TT1751-like domain"/>
    <property type="match status" value="1"/>
</dbReference>
<organism evidence="3 4">
    <name type="scientific">Bordetella avium (strain 197N)</name>
    <dbReference type="NCBI Taxonomy" id="360910"/>
    <lineage>
        <taxon>Bacteria</taxon>
        <taxon>Pseudomonadati</taxon>
        <taxon>Pseudomonadota</taxon>
        <taxon>Betaproteobacteria</taxon>
        <taxon>Burkholderiales</taxon>
        <taxon>Alcaligenaceae</taxon>
        <taxon>Bordetella</taxon>
    </lineage>
</organism>
<keyword evidence="1" id="KW-0732">Signal</keyword>
<gene>
    <name evidence="3" type="ordered locus">BAV3286</name>
</gene>
<keyword evidence="4" id="KW-1185">Reference proteome</keyword>
<dbReference type="Proteomes" id="UP000001977">
    <property type="component" value="Chromosome"/>
</dbReference>
<dbReference type="RefSeq" id="WP_012418923.1">
    <property type="nucleotide sequence ID" value="NC_010645.1"/>
</dbReference>
<dbReference type="InterPro" id="IPR035923">
    <property type="entry name" value="TT1751-like_sf"/>
</dbReference>
<dbReference type="Pfam" id="PF03625">
    <property type="entry name" value="DUF302"/>
    <property type="match status" value="1"/>
</dbReference>
<dbReference type="AlphaFoldDB" id="Q2KTW4"/>
<name>Q2KTW4_BORA1</name>
<dbReference type="EMBL" id="AM167904">
    <property type="protein sequence ID" value="CAJ50896.1"/>
    <property type="molecule type" value="Genomic_DNA"/>
</dbReference>
<dbReference type="KEGG" id="bav:BAV3286"/>
<dbReference type="PANTHER" id="PTHR38342:SF2">
    <property type="entry name" value="INNER MEMBRANE OR EXPORTED"/>
    <property type="match status" value="1"/>
</dbReference>
<dbReference type="CDD" id="cd14797">
    <property type="entry name" value="DUF302"/>
    <property type="match status" value="1"/>
</dbReference>
<feature type="signal peptide" evidence="1">
    <location>
        <begin position="1"/>
        <end position="32"/>
    </location>
</feature>
<dbReference type="HOGENOM" id="CLU_116237_2_0_4"/>
<dbReference type="SUPFAM" id="SSF103247">
    <property type="entry name" value="TT1751-like"/>
    <property type="match status" value="1"/>
</dbReference>
<proteinExistence type="predicted"/>
<dbReference type="PANTHER" id="PTHR38342">
    <property type="entry name" value="SLR5037 PROTEIN"/>
    <property type="match status" value="1"/>
</dbReference>
<evidence type="ECO:0000313" key="3">
    <source>
        <dbReference type="EMBL" id="CAJ50896.1"/>
    </source>
</evidence>
<feature type="domain" description="DUF302" evidence="2">
    <location>
        <begin position="67"/>
        <end position="126"/>
    </location>
</feature>
<feature type="chain" id="PRO_5004211934" evidence="1">
    <location>
        <begin position="33"/>
        <end position="155"/>
    </location>
</feature>
<accession>Q2KTW4</accession>
<evidence type="ECO:0000259" key="2">
    <source>
        <dbReference type="Pfam" id="PF03625"/>
    </source>
</evidence>
<sequence length="155" mass="16478">MIPAIRFFTIGRFLGGIATAAALSLGTSAAHAHEHLVKFNSARGFDDTVQHLRQGLTSHGMTIFAEIDHAGAAKAVGLEMPPTKVLIFGNPKAGTPLMLAEPDVALDLPLRVLVREREGKTEVLMHPAANFMLPAELQGRLAPAIDLVGKTVAQK</sequence>
<protein>
    <submittedName>
        <fullName evidence="3">Exported protein</fullName>
    </submittedName>
</protein>
<dbReference type="GeneID" id="92933455"/>
<dbReference type="OrthoDB" id="9799367at2"/>